<proteinExistence type="predicted"/>
<evidence type="ECO:0000313" key="3">
    <source>
        <dbReference type="EMBL" id="WAP66935.1"/>
    </source>
</evidence>
<gene>
    <name evidence="3" type="ORF">OH818_14840</name>
</gene>
<evidence type="ECO:0000256" key="2">
    <source>
        <dbReference type="SAM" id="SignalP"/>
    </source>
</evidence>
<name>A0ABY7BZE9_9HYPH</name>
<keyword evidence="2" id="KW-0732">Signal</keyword>
<sequence>MMKTPIATLAAILAFSPAAFAQDLPKTEINVVGNLGTTTQSRQLETPFWTSEIEKDSNGAITARFRPMNEARPQGLGNVRPALQRRHEHRHRPARPSLRAGSDQ</sequence>
<feature type="compositionally biased region" description="Basic residues" evidence="1">
    <location>
        <begin position="83"/>
        <end position="94"/>
    </location>
</feature>
<feature type="signal peptide" evidence="2">
    <location>
        <begin position="1"/>
        <end position="21"/>
    </location>
</feature>
<dbReference type="EMBL" id="CP114029">
    <property type="protein sequence ID" value="WAP66935.1"/>
    <property type="molecule type" value="Genomic_DNA"/>
</dbReference>
<feature type="region of interest" description="Disordered" evidence="1">
    <location>
        <begin position="65"/>
        <end position="104"/>
    </location>
</feature>
<keyword evidence="4" id="KW-1185">Reference proteome</keyword>
<protein>
    <submittedName>
        <fullName evidence="3">Uncharacterized protein</fullName>
    </submittedName>
</protein>
<evidence type="ECO:0000313" key="4">
    <source>
        <dbReference type="Proteomes" id="UP001164020"/>
    </source>
</evidence>
<accession>A0ABY7BZE9</accession>
<feature type="chain" id="PRO_5045936804" evidence="2">
    <location>
        <begin position="22"/>
        <end position="104"/>
    </location>
</feature>
<evidence type="ECO:0000256" key="1">
    <source>
        <dbReference type="SAM" id="MobiDB-lite"/>
    </source>
</evidence>
<dbReference type="Proteomes" id="UP001164020">
    <property type="component" value="Chromosome"/>
</dbReference>
<organism evidence="3 4">
    <name type="scientific">Jiella pelagia</name>
    <dbReference type="NCBI Taxonomy" id="2986949"/>
    <lineage>
        <taxon>Bacteria</taxon>
        <taxon>Pseudomonadati</taxon>
        <taxon>Pseudomonadota</taxon>
        <taxon>Alphaproteobacteria</taxon>
        <taxon>Hyphomicrobiales</taxon>
        <taxon>Aurantimonadaceae</taxon>
        <taxon>Jiella</taxon>
    </lineage>
</organism>
<reference evidence="3" key="1">
    <citation type="submission" date="2022-12" db="EMBL/GenBank/DDBJ databases">
        <title>Jiella pelagia sp. nov., isolated from phosphonate enriched culture of Northwest Pacific surface seawater.</title>
        <authorList>
            <person name="Shin D.Y."/>
            <person name="Hwang C.Y."/>
        </authorList>
    </citation>
    <scope>NUCLEOTIDE SEQUENCE</scope>
    <source>
        <strain evidence="3">HL-NP1</strain>
    </source>
</reference>
<dbReference type="RefSeq" id="WP_268879383.1">
    <property type="nucleotide sequence ID" value="NZ_CP114029.1"/>
</dbReference>